<dbReference type="InterPro" id="IPR016181">
    <property type="entry name" value="Acyl_CoA_acyltransferase"/>
</dbReference>
<dbReference type="PROSITE" id="PS51186">
    <property type="entry name" value="GNAT"/>
    <property type="match status" value="1"/>
</dbReference>
<dbReference type="RefSeq" id="WP_322790956.1">
    <property type="nucleotide sequence ID" value="NZ_BSOQ01000048.1"/>
</dbReference>
<dbReference type="SUPFAM" id="SSF55729">
    <property type="entry name" value="Acyl-CoA N-acyltransferases (Nat)"/>
    <property type="match status" value="1"/>
</dbReference>
<protein>
    <submittedName>
        <fullName evidence="2">GNAT family N-acetyltransferase</fullName>
    </submittedName>
</protein>
<evidence type="ECO:0000313" key="3">
    <source>
        <dbReference type="Proteomes" id="UP001322785"/>
    </source>
</evidence>
<organism evidence="2 3">
    <name type="scientific">Rhizobium indigoferae</name>
    <dbReference type="NCBI Taxonomy" id="158891"/>
    <lineage>
        <taxon>Bacteria</taxon>
        <taxon>Pseudomonadati</taxon>
        <taxon>Pseudomonadota</taxon>
        <taxon>Alphaproteobacteria</taxon>
        <taxon>Hyphomicrobiales</taxon>
        <taxon>Rhizobiaceae</taxon>
        <taxon>Rhizobium/Agrobacterium group</taxon>
        <taxon>Rhizobium</taxon>
    </lineage>
</organism>
<keyword evidence="3" id="KW-1185">Reference proteome</keyword>
<reference evidence="2 3" key="1">
    <citation type="submission" date="2023-12" db="EMBL/GenBank/DDBJ databases">
        <authorList>
            <person name="Menendez E."/>
            <person name="Kaur S."/>
            <person name="Flores-Felix J.D."/>
            <person name="diCenzo G.C."/>
            <person name="Peix A."/>
            <person name="Velazquez E."/>
        </authorList>
    </citation>
    <scope>NUCLEOTIDE SEQUENCE [LARGE SCALE GENOMIC DNA]</scope>
    <source>
        <strain evidence="2 3">CIP 108029</strain>
        <plasmid evidence="2 3">pRinCIP108029d</plasmid>
    </source>
</reference>
<sequence length="72" mass="7781">MTRLSQPIGAGQGIGRLLLDAAMETLQARGSERFVLSTAFQNEAARSLFTSMGFRPAMVEMIREADAHGLTP</sequence>
<evidence type="ECO:0000313" key="2">
    <source>
        <dbReference type="EMBL" id="WRW38493.1"/>
    </source>
</evidence>
<evidence type="ECO:0000259" key="1">
    <source>
        <dbReference type="PROSITE" id="PS51186"/>
    </source>
</evidence>
<keyword evidence="2" id="KW-0614">Plasmid</keyword>
<proteinExistence type="predicted"/>
<gene>
    <name evidence="2" type="ORF">U5G49_005513</name>
</gene>
<dbReference type="CDD" id="cd04301">
    <property type="entry name" value="NAT_SF"/>
    <property type="match status" value="1"/>
</dbReference>
<dbReference type="Pfam" id="PF00583">
    <property type="entry name" value="Acetyltransf_1"/>
    <property type="match status" value="1"/>
</dbReference>
<dbReference type="EMBL" id="CP140637">
    <property type="protein sequence ID" value="WRW38493.1"/>
    <property type="molecule type" value="Genomic_DNA"/>
</dbReference>
<dbReference type="InterPro" id="IPR000182">
    <property type="entry name" value="GNAT_dom"/>
</dbReference>
<feature type="domain" description="N-acetyltransferase" evidence="1">
    <location>
        <begin position="11"/>
        <end position="72"/>
    </location>
</feature>
<geneLocation type="plasmid" evidence="2 3">
    <name>pRinCIP108029d</name>
</geneLocation>
<dbReference type="Gene3D" id="3.40.630.30">
    <property type="match status" value="1"/>
</dbReference>
<name>A0ABZ1DRG4_9HYPH</name>
<accession>A0ABZ1DRG4</accession>
<dbReference type="Proteomes" id="UP001322785">
    <property type="component" value="Plasmid pRinCIP108029d"/>
</dbReference>